<comment type="catalytic activity">
    <reaction evidence="14 15">
        <text>2'-deoxyribonucleotide-(2'-deoxyribose 5'-phosphate)-2'-deoxyribonucleotide-DNA = a 3'-end 2'-deoxyribonucleotide-(2,3-dehydro-2,3-deoxyribose 5'-phosphate)-DNA + a 5'-end 5'-phospho-2'-deoxyribonucleoside-DNA + H(+)</text>
        <dbReference type="Rhea" id="RHEA:66592"/>
        <dbReference type="Rhea" id="RHEA-COMP:13180"/>
        <dbReference type="Rhea" id="RHEA-COMP:16897"/>
        <dbReference type="Rhea" id="RHEA-COMP:17067"/>
        <dbReference type="ChEBI" id="CHEBI:15378"/>
        <dbReference type="ChEBI" id="CHEBI:136412"/>
        <dbReference type="ChEBI" id="CHEBI:157695"/>
        <dbReference type="ChEBI" id="CHEBI:167181"/>
        <dbReference type="EC" id="4.2.99.18"/>
    </reaction>
</comment>
<dbReference type="PROSITE" id="PS51068">
    <property type="entry name" value="FPG_CAT"/>
    <property type="match status" value="1"/>
</dbReference>
<keyword evidence="5 15" id="KW-0227">DNA damage</keyword>
<evidence type="ECO:0000313" key="18">
    <source>
        <dbReference type="EMBL" id="QQG64803.1"/>
    </source>
</evidence>
<evidence type="ECO:0000259" key="17">
    <source>
        <dbReference type="PROSITE" id="PS51068"/>
    </source>
</evidence>
<dbReference type="PROSITE" id="PS51066">
    <property type="entry name" value="ZF_FPG_2"/>
    <property type="match status" value="1"/>
</dbReference>
<dbReference type="NCBIfam" id="NF002211">
    <property type="entry name" value="PRK01103.1"/>
    <property type="match status" value="1"/>
</dbReference>
<dbReference type="GO" id="GO:0003684">
    <property type="term" value="F:damaged DNA binding"/>
    <property type="evidence" value="ECO:0007669"/>
    <property type="project" value="InterPro"/>
</dbReference>
<evidence type="ECO:0000256" key="15">
    <source>
        <dbReference type="HAMAP-Rule" id="MF_00103"/>
    </source>
</evidence>
<keyword evidence="7 15" id="KW-0378">Hydrolase</keyword>
<evidence type="ECO:0000256" key="13">
    <source>
        <dbReference type="ARBA" id="ARBA00023295"/>
    </source>
</evidence>
<evidence type="ECO:0000313" key="19">
    <source>
        <dbReference type="Proteomes" id="UP000596092"/>
    </source>
</evidence>
<feature type="domain" description="Formamidopyrimidine-DNA glycosylase catalytic" evidence="17">
    <location>
        <begin position="2"/>
        <end position="115"/>
    </location>
</feature>
<dbReference type="HAMAP" id="MF_00103">
    <property type="entry name" value="Fapy_DNA_glycosyl"/>
    <property type="match status" value="1"/>
</dbReference>
<evidence type="ECO:0000259" key="16">
    <source>
        <dbReference type="PROSITE" id="PS51066"/>
    </source>
</evidence>
<feature type="domain" description="FPG-type" evidence="16">
    <location>
        <begin position="242"/>
        <end position="276"/>
    </location>
</feature>
<dbReference type="SUPFAM" id="SSF57716">
    <property type="entry name" value="Glucocorticoid receptor-like (DNA-binding domain)"/>
    <property type="match status" value="1"/>
</dbReference>
<gene>
    <name evidence="15 18" type="primary">mutM</name>
    <name evidence="15" type="synonym">fpg</name>
    <name evidence="18" type="ORF">HP555_02455</name>
</gene>
<dbReference type="InterPro" id="IPR035937">
    <property type="entry name" value="FPG_N"/>
</dbReference>
<keyword evidence="8 15" id="KW-0862">Zinc</keyword>
<keyword evidence="9 15" id="KW-0238">DNA-binding</keyword>
<dbReference type="GO" id="GO:0008270">
    <property type="term" value="F:zinc ion binding"/>
    <property type="evidence" value="ECO:0007669"/>
    <property type="project" value="UniProtKB-UniRule"/>
</dbReference>
<comment type="function">
    <text evidence="15">Involved in base excision repair of DNA damaged by oxidation or by mutagenic agents. Acts as DNA glycosylase that recognizes and removes damaged bases. Has a preference for oxidized purines, such as 7,8-dihydro-8-oxoguanine (8-oxoG). Has AP (apurinic/apyrimidinic) lyase activity and introduces nicks in the DNA strand. Cleaves the DNA backbone by beta-delta elimination to generate a single-strand break at the site of the removed base with both 3'- and 5'-phosphates.</text>
</comment>
<evidence type="ECO:0000256" key="7">
    <source>
        <dbReference type="ARBA" id="ARBA00022801"/>
    </source>
</evidence>
<reference evidence="18 19" key="1">
    <citation type="submission" date="2020-05" db="EMBL/GenBank/DDBJ databases">
        <title>Complete genome of Desulfobulbus oligotrophicus.</title>
        <authorList>
            <person name="Podar M."/>
        </authorList>
    </citation>
    <scope>NUCLEOTIDE SEQUENCE [LARGE SCALE GENOMIC DNA]</scope>
    <source>
        <strain evidence="18 19">Prop6</strain>
    </source>
</reference>
<evidence type="ECO:0000256" key="8">
    <source>
        <dbReference type="ARBA" id="ARBA00022833"/>
    </source>
</evidence>
<dbReference type="PANTHER" id="PTHR22993:SF9">
    <property type="entry name" value="FORMAMIDOPYRIMIDINE-DNA GLYCOSYLASE"/>
    <property type="match status" value="1"/>
</dbReference>
<dbReference type="SUPFAM" id="SSF81624">
    <property type="entry name" value="N-terminal domain of MutM-like DNA repair proteins"/>
    <property type="match status" value="1"/>
</dbReference>
<dbReference type="FunFam" id="1.10.8.50:FF:000003">
    <property type="entry name" value="Formamidopyrimidine-DNA glycosylase"/>
    <property type="match status" value="1"/>
</dbReference>
<dbReference type="InterPro" id="IPR015886">
    <property type="entry name" value="H2TH_FPG"/>
</dbReference>
<dbReference type="InterPro" id="IPR012319">
    <property type="entry name" value="FPG_cat"/>
</dbReference>
<comment type="similarity">
    <text evidence="2 15">Belongs to the FPG family.</text>
</comment>
<keyword evidence="10 15" id="KW-0234">DNA repair</keyword>
<dbReference type="GO" id="GO:0034039">
    <property type="term" value="F:8-oxo-7,8-dihydroguanine DNA N-glycosylase activity"/>
    <property type="evidence" value="ECO:0007669"/>
    <property type="project" value="TreeGrafter"/>
</dbReference>
<comment type="cofactor">
    <cofactor evidence="15">
        <name>Zn(2+)</name>
        <dbReference type="ChEBI" id="CHEBI:29105"/>
    </cofactor>
    <text evidence="15">Binds 1 zinc ion per subunit.</text>
</comment>
<evidence type="ECO:0000256" key="9">
    <source>
        <dbReference type="ARBA" id="ARBA00023125"/>
    </source>
</evidence>
<evidence type="ECO:0000256" key="14">
    <source>
        <dbReference type="ARBA" id="ARBA00044632"/>
    </source>
</evidence>
<dbReference type="Pfam" id="PF06827">
    <property type="entry name" value="zf-FPG_IleRS"/>
    <property type="match status" value="1"/>
</dbReference>
<dbReference type="Gene3D" id="1.10.8.50">
    <property type="match status" value="1"/>
</dbReference>
<dbReference type="Proteomes" id="UP000596092">
    <property type="component" value="Chromosome"/>
</dbReference>
<evidence type="ECO:0000256" key="4">
    <source>
        <dbReference type="ARBA" id="ARBA00022723"/>
    </source>
</evidence>
<comment type="subunit">
    <text evidence="3 15">Monomer.</text>
</comment>
<dbReference type="NCBIfam" id="TIGR00577">
    <property type="entry name" value="fpg"/>
    <property type="match status" value="1"/>
</dbReference>
<feature type="active site" description="Schiff-base intermediate with DNA" evidence="15">
    <location>
        <position position="2"/>
    </location>
</feature>
<keyword evidence="12 15" id="KW-0511">Multifunctional enzyme</keyword>
<evidence type="ECO:0000256" key="1">
    <source>
        <dbReference type="ARBA" id="ARBA00001668"/>
    </source>
</evidence>
<feature type="active site" description="Proton donor; for delta-elimination activity" evidence="15">
    <location>
        <position position="266"/>
    </location>
</feature>
<accession>A0A7T6APR5</accession>
<dbReference type="CDD" id="cd08966">
    <property type="entry name" value="EcFpg-like_N"/>
    <property type="match status" value="1"/>
</dbReference>
<dbReference type="InterPro" id="IPR010663">
    <property type="entry name" value="Znf_FPG/IleRS"/>
</dbReference>
<keyword evidence="4 15" id="KW-0479">Metal-binding</keyword>
<dbReference type="KEGG" id="dog:HP555_02455"/>
<dbReference type="Gene3D" id="3.20.190.10">
    <property type="entry name" value="MutM-like, N-terminal"/>
    <property type="match status" value="1"/>
</dbReference>
<feature type="binding site" evidence="15">
    <location>
        <position position="93"/>
    </location>
    <ligand>
        <name>DNA</name>
        <dbReference type="ChEBI" id="CHEBI:16991"/>
    </ligand>
</feature>
<proteinExistence type="inferred from homology"/>
<dbReference type="Pfam" id="PF06831">
    <property type="entry name" value="H2TH"/>
    <property type="match status" value="1"/>
</dbReference>
<evidence type="ECO:0000256" key="5">
    <source>
        <dbReference type="ARBA" id="ARBA00022763"/>
    </source>
</evidence>
<feature type="binding site" evidence="15">
    <location>
        <position position="157"/>
    </location>
    <ligand>
        <name>DNA</name>
        <dbReference type="ChEBI" id="CHEBI:16991"/>
    </ligand>
</feature>
<evidence type="ECO:0000256" key="12">
    <source>
        <dbReference type="ARBA" id="ARBA00023268"/>
    </source>
</evidence>
<dbReference type="EMBL" id="CP054140">
    <property type="protein sequence ID" value="QQG64803.1"/>
    <property type="molecule type" value="Genomic_DNA"/>
</dbReference>
<dbReference type="SUPFAM" id="SSF46946">
    <property type="entry name" value="S13-like H2TH domain"/>
    <property type="match status" value="1"/>
</dbReference>
<dbReference type="SMART" id="SM00898">
    <property type="entry name" value="Fapy_DNA_glyco"/>
    <property type="match status" value="1"/>
</dbReference>
<dbReference type="Pfam" id="PF01149">
    <property type="entry name" value="Fapy_DNA_glyco"/>
    <property type="match status" value="1"/>
</dbReference>
<feature type="active site" description="Proton donor" evidence="15">
    <location>
        <position position="3"/>
    </location>
</feature>
<dbReference type="PANTHER" id="PTHR22993">
    <property type="entry name" value="FORMAMIDOPYRIMIDINE-DNA GLYCOSYLASE"/>
    <property type="match status" value="1"/>
</dbReference>
<evidence type="ECO:0000256" key="11">
    <source>
        <dbReference type="ARBA" id="ARBA00023239"/>
    </source>
</evidence>
<dbReference type="EC" id="4.2.99.18" evidence="15"/>
<comment type="catalytic activity">
    <reaction evidence="1 15">
        <text>Hydrolysis of DNA containing ring-opened 7-methylguanine residues, releasing 2,6-diamino-4-hydroxy-5-(N-methyl)formamidopyrimidine.</text>
        <dbReference type="EC" id="3.2.2.23"/>
    </reaction>
</comment>
<dbReference type="SMART" id="SM01232">
    <property type="entry name" value="H2TH"/>
    <property type="match status" value="1"/>
</dbReference>
<evidence type="ECO:0000256" key="3">
    <source>
        <dbReference type="ARBA" id="ARBA00011245"/>
    </source>
</evidence>
<sequence>MPELPEVEVVRRGLLSFLPGRIVTAVAVGKHHLRRPIPTHLLTRHIQGQTFLTIDRRAKYLLLRMTGGATLVIHLGMTGKLSVVPKSTTLHKHDHLRLSLNSDRELRLNDSRRFGTVMVWPAAEAVASEGLFFAQTGIEPFDPGFTSDHLYTLACRRKLPVKSLLMNSRLIAGIGNIYANEILFAARIHPATPAQFLNRQDWQRIIVATQRILQEAIEAGGSTIGDFLNASGHPGYFQFHFAVYRQEGSACSVCAQPTVKMTLAGRATYFCPACQPLQHKMSQKRD</sequence>
<evidence type="ECO:0000256" key="2">
    <source>
        <dbReference type="ARBA" id="ARBA00009409"/>
    </source>
</evidence>
<name>A0A7T6APR5_9BACT</name>
<organism evidence="18 19">
    <name type="scientific">Desulfobulbus oligotrophicus</name>
    <dbReference type="NCBI Taxonomy" id="1909699"/>
    <lineage>
        <taxon>Bacteria</taxon>
        <taxon>Pseudomonadati</taxon>
        <taxon>Thermodesulfobacteriota</taxon>
        <taxon>Desulfobulbia</taxon>
        <taxon>Desulfobulbales</taxon>
        <taxon>Desulfobulbaceae</taxon>
        <taxon>Desulfobulbus</taxon>
    </lineage>
</organism>
<dbReference type="InterPro" id="IPR010979">
    <property type="entry name" value="Ribosomal_uS13-like_H2TH"/>
</dbReference>
<dbReference type="AlphaFoldDB" id="A0A7T6APR5"/>
<dbReference type="InterPro" id="IPR020629">
    <property type="entry name" value="FPG_Glyclase"/>
</dbReference>
<evidence type="ECO:0000256" key="10">
    <source>
        <dbReference type="ARBA" id="ARBA00023204"/>
    </source>
</evidence>
<protein>
    <recommendedName>
        <fullName evidence="15">Formamidopyrimidine-DNA glycosylase</fullName>
        <shortName evidence="15">Fapy-DNA glycosylase</shortName>
        <ecNumber evidence="15">3.2.2.23</ecNumber>
    </recommendedName>
    <alternativeName>
        <fullName evidence="15">DNA-(apurinic or apyrimidinic site) lyase MutM</fullName>
        <shortName evidence="15">AP lyase MutM</shortName>
        <ecNumber evidence="15">4.2.99.18</ecNumber>
    </alternativeName>
</protein>
<dbReference type="GO" id="GO:0140078">
    <property type="term" value="F:class I DNA-(apurinic or apyrimidinic site) endonuclease activity"/>
    <property type="evidence" value="ECO:0007669"/>
    <property type="project" value="UniProtKB-EC"/>
</dbReference>
<dbReference type="RefSeq" id="WP_199263635.1">
    <property type="nucleotide sequence ID" value="NZ_CP054140.1"/>
</dbReference>
<keyword evidence="19" id="KW-1185">Reference proteome</keyword>
<dbReference type="GO" id="GO:0006284">
    <property type="term" value="P:base-excision repair"/>
    <property type="evidence" value="ECO:0007669"/>
    <property type="project" value="InterPro"/>
</dbReference>
<evidence type="ECO:0000256" key="6">
    <source>
        <dbReference type="ARBA" id="ARBA00022771"/>
    </source>
</evidence>
<feature type="active site" description="Proton donor; for beta-elimination activity" evidence="15">
    <location>
        <position position="59"/>
    </location>
</feature>
<keyword evidence="11 15" id="KW-0456">Lyase</keyword>
<feature type="binding site" evidence="15">
    <location>
        <position position="112"/>
    </location>
    <ligand>
        <name>DNA</name>
        <dbReference type="ChEBI" id="CHEBI:16991"/>
    </ligand>
</feature>
<dbReference type="InterPro" id="IPR000214">
    <property type="entry name" value="Znf_DNA_glyclase/AP_lyase"/>
</dbReference>
<keyword evidence="13 15" id="KW-0326">Glycosidase</keyword>
<keyword evidence="6 15" id="KW-0863">Zinc-finger</keyword>
<dbReference type="EC" id="3.2.2.23" evidence="15"/>